<keyword evidence="1" id="KW-1133">Transmembrane helix</keyword>
<organism evidence="2 3">
    <name type="scientific">Acetanaerobacterium elongatum</name>
    <dbReference type="NCBI Taxonomy" id="258515"/>
    <lineage>
        <taxon>Bacteria</taxon>
        <taxon>Bacillati</taxon>
        <taxon>Bacillota</taxon>
        <taxon>Clostridia</taxon>
        <taxon>Eubacteriales</taxon>
        <taxon>Oscillospiraceae</taxon>
        <taxon>Acetanaerobacterium</taxon>
    </lineage>
</organism>
<evidence type="ECO:0000313" key="2">
    <source>
        <dbReference type="EMBL" id="SDN32956.1"/>
    </source>
</evidence>
<dbReference type="EMBL" id="FNID01000016">
    <property type="protein sequence ID" value="SDN32956.1"/>
    <property type="molecule type" value="Genomic_DNA"/>
</dbReference>
<proteinExistence type="predicted"/>
<feature type="transmembrane region" description="Helical" evidence="1">
    <location>
        <begin position="50"/>
        <end position="71"/>
    </location>
</feature>
<keyword evidence="1" id="KW-0472">Membrane</keyword>
<reference evidence="2 3" key="1">
    <citation type="submission" date="2016-10" db="EMBL/GenBank/DDBJ databases">
        <authorList>
            <person name="de Groot N.N."/>
        </authorList>
    </citation>
    <scope>NUCLEOTIDE SEQUENCE [LARGE SCALE GENOMIC DNA]</scope>
    <source>
        <strain evidence="2 3">CGMCC 1.5012</strain>
    </source>
</reference>
<gene>
    <name evidence="2" type="ORF">SAMN05192585_11630</name>
</gene>
<dbReference type="Proteomes" id="UP000199182">
    <property type="component" value="Unassembled WGS sequence"/>
</dbReference>
<accession>A0A1H0AJI8</accession>
<sequence>MPFNCPLNSIVKVDTYWLQKYNKIYCLCKYGKWFICLILILKRRIKMKKVIAILAASLVLLTSCVIVKPVVNQTSSESSLATESISSSEQSEVTADFDYKTYANARYGFTVPYPDYFTSITESDNGDGATLSRSDTGEELKVWGAYNIDNLTGKAMLEEAKTRVSQIVMEDAQDDSFYILYQSGNDNEGGTINFFEYGLVKNDMVVRFLFRYPVELEEQYDDIIKQMTTELSFGTSETAKS</sequence>
<dbReference type="AlphaFoldDB" id="A0A1H0AJI8"/>
<evidence type="ECO:0000313" key="3">
    <source>
        <dbReference type="Proteomes" id="UP000199182"/>
    </source>
</evidence>
<evidence type="ECO:0008006" key="4">
    <source>
        <dbReference type="Google" id="ProtNLM"/>
    </source>
</evidence>
<keyword evidence="3" id="KW-1185">Reference proteome</keyword>
<keyword evidence="1" id="KW-0812">Transmembrane</keyword>
<evidence type="ECO:0000256" key="1">
    <source>
        <dbReference type="SAM" id="Phobius"/>
    </source>
</evidence>
<name>A0A1H0AJI8_9FIRM</name>
<protein>
    <recommendedName>
        <fullName evidence="4">PsbP C-terminal domain-containing protein</fullName>
    </recommendedName>
</protein>